<proteinExistence type="predicted"/>
<evidence type="ECO:0000313" key="3">
    <source>
        <dbReference type="Proteomes" id="UP001066276"/>
    </source>
</evidence>
<dbReference type="EMBL" id="JANPWB010000009">
    <property type="protein sequence ID" value="KAJ1152197.1"/>
    <property type="molecule type" value="Genomic_DNA"/>
</dbReference>
<gene>
    <name evidence="2" type="ORF">NDU88_004974</name>
</gene>
<evidence type="ECO:0000313" key="2">
    <source>
        <dbReference type="EMBL" id="KAJ1152197.1"/>
    </source>
</evidence>
<organism evidence="2 3">
    <name type="scientific">Pleurodeles waltl</name>
    <name type="common">Iberian ribbed newt</name>
    <dbReference type="NCBI Taxonomy" id="8319"/>
    <lineage>
        <taxon>Eukaryota</taxon>
        <taxon>Metazoa</taxon>
        <taxon>Chordata</taxon>
        <taxon>Craniata</taxon>
        <taxon>Vertebrata</taxon>
        <taxon>Euteleostomi</taxon>
        <taxon>Amphibia</taxon>
        <taxon>Batrachia</taxon>
        <taxon>Caudata</taxon>
        <taxon>Salamandroidea</taxon>
        <taxon>Salamandridae</taxon>
        <taxon>Pleurodelinae</taxon>
        <taxon>Pleurodeles</taxon>
    </lineage>
</organism>
<name>A0AAV7RK98_PLEWA</name>
<accession>A0AAV7RK98</accession>
<reference evidence="2" key="1">
    <citation type="journal article" date="2022" name="bioRxiv">
        <title>Sequencing and chromosome-scale assembly of the giantPleurodeles waltlgenome.</title>
        <authorList>
            <person name="Brown T."/>
            <person name="Elewa A."/>
            <person name="Iarovenko S."/>
            <person name="Subramanian E."/>
            <person name="Araus A.J."/>
            <person name="Petzold A."/>
            <person name="Susuki M."/>
            <person name="Suzuki K.-i.T."/>
            <person name="Hayashi T."/>
            <person name="Toyoda A."/>
            <person name="Oliveira C."/>
            <person name="Osipova E."/>
            <person name="Leigh N.D."/>
            <person name="Simon A."/>
            <person name="Yun M.H."/>
        </authorList>
    </citation>
    <scope>NUCLEOTIDE SEQUENCE</scope>
    <source>
        <strain evidence="2">20211129_DDA</strain>
        <tissue evidence="2">Liver</tissue>
    </source>
</reference>
<sequence>MKQPIPMSWRFAKLPEELRAGAAEEAASRTPVREYKATPRPTPARLSVPCWDQLSWHREDCRRSIWHEHWTVVSEPATENGASCFGRGAHALGSGFRCCSVLPTDEVTAWLAVA</sequence>
<evidence type="ECO:0000256" key="1">
    <source>
        <dbReference type="SAM" id="MobiDB-lite"/>
    </source>
</evidence>
<dbReference type="Proteomes" id="UP001066276">
    <property type="component" value="Chromosome 5"/>
</dbReference>
<dbReference type="AlphaFoldDB" id="A0AAV7RK98"/>
<keyword evidence="3" id="KW-1185">Reference proteome</keyword>
<feature type="region of interest" description="Disordered" evidence="1">
    <location>
        <begin position="22"/>
        <end position="43"/>
    </location>
</feature>
<protein>
    <submittedName>
        <fullName evidence="2">Uncharacterized protein</fullName>
    </submittedName>
</protein>
<comment type="caution">
    <text evidence="2">The sequence shown here is derived from an EMBL/GenBank/DDBJ whole genome shotgun (WGS) entry which is preliminary data.</text>
</comment>